<name>A0A1I7GK55_9FLAO</name>
<sequence length="156" mass="18066">MKKNNRIRIVAGVRKVTLGDLFNENETPIKNKVIVIQGQFGLFSYKISEDTDLRNIRELLDIYYFGLGYAICGQGEKPEFNVDLPLKPADWSDVYNNENLENVLKGRLIYLKEPEVVRGPTQLEPYMSCKAEMRQQLKEGLIYVPTPHRIINIYND</sequence>
<dbReference type="Proteomes" id="UP000199138">
    <property type="component" value="Unassembled WGS sequence"/>
</dbReference>
<keyword evidence="2" id="KW-1185">Reference proteome</keyword>
<dbReference type="AlphaFoldDB" id="A0A1I7GK55"/>
<reference evidence="1 2" key="1">
    <citation type="submission" date="2016-10" db="EMBL/GenBank/DDBJ databases">
        <authorList>
            <person name="de Groot N.N."/>
        </authorList>
    </citation>
    <scope>NUCLEOTIDE SEQUENCE [LARGE SCALE GENOMIC DNA]</scope>
    <source>
        <strain evidence="1 2">CGMCC 1.12333</strain>
    </source>
</reference>
<organism evidence="1 2">
    <name type="scientific">Pustulibacterium marinum</name>
    <dbReference type="NCBI Taxonomy" id="1224947"/>
    <lineage>
        <taxon>Bacteria</taxon>
        <taxon>Pseudomonadati</taxon>
        <taxon>Bacteroidota</taxon>
        <taxon>Flavobacteriia</taxon>
        <taxon>Flavobacteriales</taxon>
        <taxon>Flavobacteriaceae</taxon>
        <taxon>Pustulibacterium</taxon>
    </lineage>
</organism>
<dbReference type="EMBL" id="FPBK01000005">
    <property type="protein sequence ID" value="SFU48711.1"/>
    <property type="molecule type" value="Genomic_DNA"/>
</dbReference>
<dbReference type="STRING" id="1224947.SAMN05216480_10511"/>
<dbReference type="RefSeq" id="WP_093024687.1">
    <property type="nucleotide sequence ID" value="NZ_FPBK01000005.1"/>
</dbReference>
<gene>
    <name evidence="1" type="ORF">SAMN05216480_10511</name>
</gene>
<protein>
    <submittedName>
        <fullName evidence="1">Uncharacterized protein</fullName>
    </submittedName>
</protein>
<evidence type="ECO:0000313" key="2">
    <source>
        <dbReference type="Proteomes" id="UP000199138"/>
    </source>
</evidence>
<evidence type="ECO:0000313" key="1">
    <source>
        <dbReference type="EMBL" id="SFU48711.1"/>
    </source>
</evidence>
<accession>A0A1I7GK55</accession>
<proteinExistence type="predicted"/>